<dbReference type="PROSITE" id="PS00409">
    <property type="entry name" value="PROKAR_NTER_METHYL"/>
    <property type="match status" value="1"/>
</dbReference>
<dbReference type="InterPro" id="IPR016785">
    <property type="entry name" value="ComGD"/>
</dbReference>
<evidence type="ECO:0000256" key="1">
    <source>
        <dbReference type="ARBA" id="ARBA00004241"/>
    </source>
</evidence>
<evidence type="ECO:0000256" key="3">
    <source>
        <dbReference type="SAM" id="Phobius"/>
    </source>
</evidence>
<sequence>MKQVVVKSNERGFTLIELLLVLSIVMVMTSSIIFVATSKLEEVEEKRFFKQFQLDVQRLQSISIGEQKYTYINFKENGSKYTAKSSNVELFEFGMPIGIRLSKDSPLKDIAFHPNGSVKEFGTLLFETKNGLKKVTLYIGKGRMNYE</sequence>
<evidence type="ECO:0000313" key="5">
    <source>
        <dbReference type="Proteomes" id="UP000325517"/>
    </source>
</evidence>
<gene>
    <name evidence="4" type="ORF">PB01_11655</name>
</gene>
<reference evidence="4 5" key="1">
    <citation type="submission" date="2018-07" db="EMBL/GenBank/DDBJ databases">
        <title>Complete genome sequence of Psychrobacillus sp. PB01, isolated from iceberg, and comparative genome analysis of Psychrobacillus strains.</title>
        <authorList>
            <person name="Lee P.C."/>
        </authorList>
    </citation>
    <scope>NUCLEOTIDE SEQUENCE [LARGE SCALE GENOMIC DNA]</scope>
    <source>
        <strain evidence="4 5">PB01</strain>
    </source>
</reference>
<dbReference type="InterPro" id="IPR045584">
    <property type="entry name" value="Pilin-like"/>
</dbReference>
<dbReference type="OrthoDB" id="2734640at2"/>
<keyword evidence="2" id="KW-0178">Competence</keyword>
<feature type="transmembrane region" description="Helical" evidence="3">
    <location>
        <begin position="12"/>
        <end position="36"/>
    </location>
</feature>
<accession>A0A5J6ST69</accession>
<name>A0A5J6ST69_9BACI</name>
<dbReference type="GO" id="GO:0030420">
    <property type="term" value="P:establishment of competence for transformation"/>
    <property type="evidence" value="ECO:0007669"/>
    <property type="project" value="UniProtKB-KW"/>
</dbReference>
<proteinExistence type="predicted"/>
<dbReference type="PIRSF" id="PIRSF021292">
    <property type="entry name" value="Competence_ComGD"/>
    <property type="match status" value="1"/>
</dbReference>
<organism evidence="4 5">
    <name type="scientific">Psychrobacillus glaciei</name>
    <dbReference type="NCBI Taxonomy" id="2283160"/>
    <lineage>
        <taxon>Bacteria</taxon>
        <taxon>Bacillati</taxon>
        <taxon>Bacillota</taxon>
        <taxon>Bacilli</taxon>
        <taxon>Bacillales</taxon>
        <taxon>Bacillaceae</taxon>
        <taxon>Psychrobacillus</taxon>
    </lineage>
</organism>
<evidence type="ECO:0000256" key="2">
    <source>
        <dbReference type="ARBA" id="ARBA00023287"/>
    </source>
</evidence>
<dbReference type="InterPro" id="IPR012902">
    <property type="entry name" value="N_methyl_site"/>
</dbReference>
<comment type="subcellular location">
    <subcellularLocation>
        <location evidence="1">Cell surface</location>
    </subcellularLocation>
</comment>
<keyword evidence="5" id="KW-1185">Reference proteome</keyword>
<dbReference type="NCBIfam" id="TIGR02532">
    <property type="entry name" value="IV_pilin_GFxxxE"/>
    <property type="match status" value="1"/>
</dbReference>
<dbReference type="NCBIfam" id="NF040982">
    <property type="entry name" value="ComGD"/>
    <property type="match status" value="1"/>
</dbReference>
<dbReference type="KEGG" id="psyo:PB01_11655"/>
<evidence type="ECO:0000313" key="4">
    <source>
        <dbReference type="EMBL" id="QFF99427.1"/>
    </source>
</evidence>
<dbReference type="EMBL" id="CP031223">
    <property type="protein sequence ID" value="QFF99427.1"/>
    <property type="molecule type" value="Genomic_DNA"/>
</dbReference>
<dbReference type="AlphaFoldDB" id="A0A5J6ST69"/>
<keyword evidence="3" id="KW-0812">Transmembrane</keyword>
<dbReference type="GO" id="GO:0009986">
    <property type="term" value="C:cell surface"/>
    <property type="evidence" value="ECO:0007669"/>
    <property type="project" value="UniProtKB-SubCell"/>
</dbReference>
<keyword evidence="3" id="KW-0472">Membrane</keyword>
<dbReference type="Proteomes" id="UP000325517">
    <property type="component" value="Chromosome"/>
</dbReference>
<keyword evidence="3" id="KW-1133">Transmembrane helix</keyword>
<dbReference type="Pfam" id="PF07963">
    <property type="entry name" value="N_methyl"/>
    <property type="match status" value="1"/>
</dbReference>
<protein>
    <submittedName>
        <fullName evidence="4">Type II secretion system protein</fullName>
    </submittedName>
</protein>
<dbReference type="SUPFAM" id="SSF54523">
    <property type="entry name" value="Pili subunits"/>
    <property type="match status" value="1"/>
</dbReference>